<evidence type="ECO:0000259" key="8">
    <source>
        <dbReference type="PROSITE" id="PS50850"/>
    </source>
</evidence>
<evidence type="ECO:0000256" key="7">
    <source>
        <dbReference type="SAM" id="Phobius"/>
    </source>
</evidence>
<feature type="domain" description="Major facilitator superfamily (MFS) profile" evidence="8">
    <location>
        <begin position="29"/>
        <end position="485"/>
    </location>
</feature>
<feature type="transmembrane region" description="Helical" evidence="7">
    <location>
        <begin position="458"/>
        <end position="480"/>
    </location>
</feature>
<feature type="transmembrane region" description="Helical" evidence="7">
    <location>
        <begin position="326"/>
        <end position="347"/>
    </location>
</feature>
<feature type="transmembrane region" description="Helical" evidence="7">
    <location>
        <begin position="120"/>
        <end position="144"/>
    </location>
</feature>
<evidence type="ECO:0000256" key="6">
    <source>
        <dbReference type="SAM" id="MobiDB-lite"/>
    </source>
</evidence>
<dbReference type="EMBL" id="VCLA01000150">
    <property type="protein sequence ID" value="MQT02275.1"/>
    <property type="molecule type" value="Genomic_DNA"/>
</dbReference>
<keyword evidence="2 7" id="KW-0812">Transmembrane</keyword>
<evidence type="ECO:0000256" key="2">
    <source>
        <dbReference type="ARBA" id="ARBA00022692"/>
    </source>
</evidence>
<dbReference type="InterPro" id="IPR020846">
    <property type="entry name" value="MFS_dom"/>
</dbReference>
<feature type="transmembrane region" description="Helical" evidence="7">
    <location>
        <begin position="27"/>
        <end position="51"/>
    </location>
</feature>
<dbReference type="AlphaFoldDB" id="A0A646KJ44"/>
<keyword evidence="4 7" id="KW-0472">Membrane</keyword>
<dbReference type="PANTHER" id="PTHR42718">
    <property type="entry name" value="MAJOR FACILITATOR SUPERFAMILY MULTIDRUG TRANSPORTER MFSC"/>
    <property type="match status" value="1"/>
</dbReference>
<gene>
    <name evidence="9" type="ORF">FF041_19315</name>
</gene>
<dbReference type="Gene3D" id="1.20.1720.10">
    <property type="entry name" value="Multidrug resistance protein D"/>
    <property type="match status" value="1"/>
</dbReference>
<dbReference type="PANTHER" id="PTHR42718:SF39">
    <property type="entry name" value="ACTINORHODIN TRANSPORTER-RELATED"/>
    <property type="match status" value="1"/>
</dbReference>
<dbReference type="RefSeq" id="WP_153523930.1">
    <property type="nucleotide sequence ID" value="NZ_JBEPDZ010000005.1"/>
</dbReference>
<feature type="transmembrane region" description="Helical" evidence="7">
    <location>
        <begin position="429"/>
        <end position="446"/>
    </location>
</feature>
<organism evidence="9 10">
    <name type="scientific">Streptomyces jumonjinensis</name>
    <dbReference type="NCBI Taxonomy" id="1945"/>
    <lineage>
        <taxon>Bacteria</taxon>
        <taxon>Bacillati</taxon>
        <taxon>Actinomycetota</taxon>
        <taxon>Actinomycetes</taxon>
        <taxon>Kitasatosporales</taxon>
        <taxon>Streptomycetaceae</taxon>
        <taxon>Streptomyces</taxon>
    </lineage>
</organism>
<evidence type="ECO:0000313" key="9">
    <source>
        <dbReference type="EMBL" id="MQT02275.1"/>
    </source>
</evidence>
<dbReference type="Pfam" id="PF07690">
    <property type="entry name" value="MFS_1"/>
    <property type="match status" value="1"/>
</dbReference>
<sequence length="487" mass="50008">MTTEAEAQAPARVPPPPDREGGAGRSWAALAILLVGTFVTVLDYFIANVAIPSVQSDLNATAAQGQLVVIGYGVAFTCGMITGGRVGDLYGRRKMFALGMVFFTIASAACGFAPNADFLIVARVVQGAAAALMVPQVLGILGVVYTGAARVRAFTIYGLVVGFAAVFGQVIGGLLITVDIAGLDWRTIFLINIPIGVVTLWLTPRKVPESRSDDRRGLDIPGALLVTAALVALVVGLVEGQSAGWPVWSLVCLAATVPLFAAFVSHTRRRARTGSGPLIEPALFHNRVFSQGLVASLSYFLAMGSFFLLLALFLQQGRGLSPLESGLLFFTLGAGYFGSSMVSAQLAPKIGRRLVAVGPALLATGYVIVGLTAHAQGSDGSVLLLIPGLLVAGFGMGMTTGPLTGVVLSGAAPEHAAAASGVVNTVQEGGAAIGVAVVGAVFFPVLGDNPPASEYPYAFGMALIPLVVFALIASALSLTLPKEKQSG</sequence>
<dbReference type="Proteomes" id="UP000419138">
    <property type="component" value="Unassembled WGS sequence"/>
</dbReference>
<name>A0A646KJ44_STRJU</name>
<protein>
    <submittedName>
        <fullName evidence="9">MFS transporter</fullName>
    </submittedName>
</protein>
<evidence type="ECO:0000256" key="4">
    <source>
        <dbReference type="ARBA" id="ARBA00023136"/>
    </source>
</evidence>
<dbReference type="SUPFAM" id="SSF103473">
    <property type="entry name" value="MFS general substrate transporter"/>
    <property type="match status" value="1"/>
</dbReference>
<keyword evidence="10" id="KW-1185">Reference proteome</keyword>
<feature type="transmembrane region" description="Helical" evidence="7">
    <location>
        <begin position="63"/>
        <end position="83"/>
    </location>
</feature>
<feature type="transmembrane region" description="Helical" evidence="7">
    <location>
        <begin position="382"/>
        <end position="408"/>
    </location>
</feature>
<feature type="transmembrane region" description="Helical" evidence="7">
    <location>
        <begin position="95"/>
        <end position="114"/>
    </location>
</feature>
<reference evidence="9 10" key="1">
    <citation type="submission" date="2019-05" db="EMBL/GenBank/DDBJ databases">
        <title>Comparative genomics and metabolomics analyses of clavulanic acid producing Streptomyces species provides insight into specialized metabolism and evolution of beta-lactam biosynthetic gene clusters.</title>
        <authorList>
            <person name="Moore M.A."/>
            <person name="Cruz-Morales P."/>
            <person name="Barona Gomez F."/>
            <person name="Kapil T."/>
        </authorList>
    </citation>
    <scope>NUCLEOTIDE SEQUENCE [LARGE SCALE GENOMIC DNA]</scope>
    <source>
        <strain evidence="9 10">NRRL 5741</strain>
    </source>
</reference>
<dbReference type="InterPro" id="IPR011701">
    <property type="entry name" value="MFS"/>
</dbReference>
<proteinExistence type="predicted"/>
<evidence type="ECO:0000313" key="10">
    <source>
        <dbReference type="Proteomes" id="UP000419138"/>
    </source>
</evidence>
<dbReference type="GO" id="GO:0046677">
    <property type="term" value="P:response to antibiotic"/>
    <property type="evidence" value="ECO:0007669"/>
    <property type="project" value="UniProtKB-KW"/>
</dbReference>
<evidence type="ECO:0000256" key="1">
    <source>
        <dbReference type="ARBA" id="ARBA00004651"/>
    </source>
</evidence>
<evidence type="ECO:0000256" key="5">
    <source>
        <dbReference type="ARBA" id="ARBA00023251"/>
    </source>
</evidence>
<comment type="subcellular location">
    <subcellularLocation>
        <location evidence="1">Cell membrane</location>
        <topology evidence="1">Multi-pass membrane protein</topology>
    </subcellularLocation>
</comment>
<dbReference type="Gene3D" id="1.20.1250.20">
    <property type="entry name" value="MFS general substrate transporter like domains"/>
    <property type="match status" value="1"/>
</dbReference>
<keyword evidence="3 7" id="KW-1133">Transmembrane helix</keyword>
<dbReference type="OrthoDB" id="783189at2"/>
<feature type="transmembrane region" description="Helical" evidence="7">
    <location>
        <begin position="156"/>
        <end position="177"/>
    </location>
</feature>
<dbReference type="PROSITE" id="PS50850">
    <property type="entry name" value="MFS"/>
    <property type="match status" value="1"/>
</dbReference>
<feature type="transmembrane region" description="Helical" evidence="7">
    <location>
        <begin position="222"/>
        <end position="239"/>
    </location>
</feature>
<dbReference type="GO" id="GO:0022857">
    <property type="term" value="F:transmembrane transporter activity"/>
    <property type="evidence" value="ECO:0007669"/>
    <property type="project" value="InterPro"/>
</dbReference>
<feature type="region of interest" description="Disordered" evidence="6">
    <location>
        <begin position="1"/>
        <end position="20"/>
    </location>
</feature>
<dbReference type="InterPro" id="IPR036259">
    <property type="entry name" value="MFS_trans_sf"/>
</dbReference>
<feature type="transmembrane region" description="Helical" evidence="7">
    <location>
        <begin position="183"/>
        <end position="202"/>
    </location>
</feature>
<feature type="transmembrane region" description="Helical" evidence="7">
    <location>
        <begin position="354"/>
        <end position="376"/>
    </location>
</feature>
<feature type="transmembrane region" description="Helical" evidence="7">
    <location>
        <begin position="245"/>
        <end position="264"/>
    </location>
</feature>
<comment type="caution">
    <text evidence="9">The sequence shown here is derived from an EMBL/GenBank/DDBJ whole genome shotgun (WGS) entry which is preliminary data.</text>
</comment>
<dbReference type="PRINTS" id="PR01036">
    <property type="entry name" value="TCRTETB"/>
</dbReference>
<accession>A0A646KJ44</accession>
<dbReference type="GO" id="GO:0005886">
    <property type="term" value="C:plasma membrane"/>
    <property type="evidence" value="ECO:0007669"/>
    <property type="project" value="UniProtKB-SubCell"/>
</dbReference>
<evidence type="ECO:0000256" key="3">
    <source>
        <dbReference type="ARBA" id="ARBA00022989"/>
    </source>
</evidence>
<dbReference type="CDD" id="cd17321">
    <property type="entry name" value="MFS_MMR_MDR_like"/>
    <property type="match status" value="1"/>
</dbReference>
<feature type="transmembrane region" description="Helical" evidence="7">
    <location>
        <begin position="293"/>
        <end position="314"/>
    </location>
</feature>
<keyword evidence="5" id="KW-0046">Antibiotic resistance</keyword>